<accession>A0ABQ7GFL2</accession>
<feature type="compositionally biased region" description="Basic residues" evidence="1">
    <location>
        <begin position="1"/>
        <end position="13"/>
    </location>
</feature>
<dbReference type="InterPro" id="IPR011989">
    <property type="entry name" value="ARM-like"/>
</dbReference>
<dbReference type="EMBL" id="MU069813">
    <property type="protein sequence ID" value="KAF5833400.1"/>
    <property type="molecule type" value="Genomic_DNA"/>
</dbReference>
<gene>
    <name evidence="2" type="ORF">DUNSADRAFT_10306</name>
</gene>
<name>A0ABQ7GFL2_DUNSA</name>
<dbReference type="Gene3D" id="1.25.10.10">
    <property type="entry name" value="Leucine-rich Repeat Variant"/>
    <property type="match status" value="1"/>
</dbReference>
<evidence type="ECO:0000313" key="2">
    <source>
        <dbReference type="EMBL" id="KAF5833400.1"/>
    </source>
</evidence>
<organism evidence="2 3">
    <name type="scientific">Dunaliella salina</name>
    <name type="common">Green alga</name>
    <name type="synonym">Protococcus salinus</name>
    <dbReference type="NCBI Taxonomy" id="3046"/>
    <lineage>
        <taxon>Eukaryota</taxon>
        <taxon>Viridiplantae</taxon>
        <taxon>Chlorophyta</taxon>
        <taxon>core chlorophytes</taxon>
        <taxon>Chlorophyceae</taxon>
        <taxon>CS clade</taxon>
        <taxon>Chlamydomonadales</taxon>
        <taxon>Dunaliellaceae</taxon>
        <taxon>Dunaliella</taxon>
    </lineage>
</organism>
<comment type="caution">
    <text evidence="2">The sequence shown here is derived from an EMBL/GenBank/DDBJ whole genome shotgun (WGS) entry which is preliminary data.</text>
</comment>
<feature type="region of interest" description="Disordered" evidence="1">
    <location>
        <begin position="1"/>
        <end position="21"/>
    </location>
</feature>
<evidence type="ECO:0000313" key="3">
    <source>
        <dbReference type="Proteomes" id="UP000815325"/>
    </source>
</evidence>
<reference evidence="2" key="1">
    <citation type="submission" date="2017-08" db="EMBL/GenBank/DDBJ databases">
        <authorList>
            <person name="Polle J.E."/>
            <person name="Barry K."/>
            <person name="Cushman J."/>
            <person name="Schmutz J."/>
            <person name="Tran D."/>
            <person name="Hathwaick L.T."/>
            <person name="Yim W.C."/>
            <person name="Jenkins J."/>
            <person name="Mckie-Krisberg Z.M."/>
            <person name="Prochnik S."/>
            <person name="Lindquist E."/>
            <person name="Dockter R.B."/>
            <person name="Adam C."/>
            <person name="Molina H."/>
            <person name="Bunkerborg J."/>
            <person name="Jin E."/>
            <person name="Buchheim M."/>
            <person name="Magnuson J."/>
        </authorList>
    </citation>
    <scope>NUCLEOTIDE SEQUENCE</scope>
    <source>
        <strain evidence="2">CCAP 19/18</strain>
    </source>
</reference>
<sequence length="283" mass="29798">MHGYTHTHTHTHGHQNETKETHTHTLASLVVLVQQMEDNTPCGDGLANLAPTLIQQDLQPTADPHVQKNAIVLLTSLISLDAALWKQLVVEQNSLVPTLVSLLSAALSANPVDDTAVINLLSALAAVTQKGEEGARSVIDSQGQPVVNRACGVSASETSAQVQEAAADLICQMATYEGSVRDAMIEAGCVDALAALLAGDPTQCSEVHVRALLGLGMLTASNPRAQLQLASHANIKDLMAIIQHSPDADAKEVGKDLFKALARSEDSRNAMAEAMRSTVNASN</sequence>
<proteinExistence type="predicted"/>
<keyword evidence="3" id="KW-1185">Reference proteome</keyword>
<dbReference type="InterPro" id="IPR016024">
    <property type="entry name" value="ARM-type_fold"/>
</dbReference>
<dbReference type="Proteomes" id="UP000815325">
    <property type="component" value="Unassembled WGS sequence"/>
</dbReference>
<protein>
    <submittedName>
        <fullName evidence="2">Armadillo-type protein</fullName>
    </submittedName>
</protein>
<dbReference type="SUPFAM" id="SSF48371">
    <property type="entry name" value="ARM repeat"/>
    <property type="match status" value="1"/>
</dbReference>
<evidence type="ECO:0000256" key="1">
    <source>
        <dbReference type="SAM" id="MobiDB-lite"/>
    </source>
</evidence>